<dbReference type="PANTHER" id="PTHR13149">
    <property type="entry name" value="VACUOLAR PROTEIN SORTING-ASSOCIATED PROTEIN VPS25"/>
    <property type="match status" value="1"/>
</dbReference>
<gene>
    <name evidence="4" type="ORF">CANCADRAFT_25699</name>
</gene>
<evidence type="ECO:0000256" key="2">
    <source>
        <dbReference type="ARBA" id="ARBA00022448"/>
    </source>
</evidence>
<dbReference type="GO" id="GO:0042803">
    <property type="term" value="F:protein homodimerization activity"/>
    <property type="evidence" value="ECO:0007669"/>
    <property type="project" value="TreeGrafter"/>
</dbReference>
<organism evidence="4 5">
    <name type="scientific">Tortispora caseinolytica NRRL Y-17796</name>
    <dbReference type="NCBI Taxonomy" id="767744"/>
    <lineage>
        <taxon>Eukaryota</taxon>
        <taxon>Fungi</taxon>
        <taxon>Dikarya</taxon>
        <taxon>Ascomycota</taxon>
        <taxon>Saccharomycotina</taxon>
        <taxon>Trigonopsidomycetes</taxon>
        <taxon>Trigonopsidales</taxon>
        <taxon>Trigonopsidaceae</taxon>
        <taxon>Tortispora</taxon>
    </lineage>
</organism>
<dbReference type="EMBL" id="KV453842">
    <property type="protein sequence ID" value="ODV90897.1"/>
    <property type="molecule type" value="Genomic_DNA"/>
</dbReference>
<sequence length="165" mass="19662">MSYQYPKAYSYPPFFTKQPNPQTWQSQLQLWKDFIIDWSKFHRAYRLNPTSDIDLFHNQTIDRRLSPQVIDEILKYMTDNGSGEFDSKEFVIYWKSPEEWAESLYKWIESTGQISRVLTFKELKNAPDFNDIDQFVLRKAIQVLSKRGKAQIMKVDNVEAGVKFF</sequence>
<dbReference type="InterPro" id="IPR008570">
    <property type="entry name" value="ESCRT-II_cplx_Vps25-sub"/>
</dbReference>
<dbReference type="GO" id="GO:0005198">
    <property type="term" value="F:structural molecule activity"/>
    <property type="evidence" value="ECO:0007669"/>
    <property type="project" value="TreeGrafter"/>
</dbReference>
<dbReference type="SUPFAM" id="SSF46785">
    <property type="entry name" value="Winged helix' DNA-binding domain"/>
    <property type="match status" value="2"/>
</dbReference>
<keyword evidence="2" id="KW-0813">Transport</keyword>
<keyword evidence="5" id="KW-1185">Reference proteome</keyword>
<name>A0A1E4TGR1_9ASCO</name>
<dbReference type="Proteomes" id="UP000095023">
    <property type="component" value="Unassembled WGS sequence"/>
</dbReference>
<accession>A0A1E4TGR1</accession>
<dbReference type="AlphaFoldDB" id="A0A1E4TGR1"/>
<dbReference type="Gene3D" id="1.10.10.570">
    <property type="entry name" value="Winged helix' DNA-binding domain. Chain C. Domain 1"/>
    <property type="match status" value="1"/>
</dbReference>
<evidence type="ECO:0000256" key="3">
    <source>
        <dbReference type="ARBA" id="ARBA00022927"/>
    </source>
</evidence>
<dbReference type="InterPro" id="IPR036388">
    <property type="entry name" value="WH-like_DNA-bd_sf"/>
</dbReference>
<dbReference type="GO" id="GO:0000814">
    <property type="term" value="C:ESCRT II complex"/>
    <property type="evidence" value="ECO:0007669"/>
    <property type="project" value="InterPro"/>
</dbReference>
<dbReference type="InterPro" id="IPR036390">
    <property type="entry name" value="WH_DNA-bd_sf"/>
</dbReference>
<proteinExistence type="inferred from homology"/>
<dbReference type="Pfam" id="PF05871">
    <property type="entry name" value="ESCRT-II"/>
    <property type="match status" value="1"/>
</dbReference>
<keyword evidence="3" id="KW-0653">Protein transport</keyword>
<dbReference type="PANTHER" id="PTHR13149:SF0">
    <property type="entry name" value="VACUOLAR PROTEIN-SORTING-ASSOCIATED PROTEIN 25"/>
    <property type="match status" value="1"/>
</dbReference>
<evidence type="ECO:0000313" key="4">
    <source>
        <dbReference type="EMBL" id="ODV90897.1"/>
    </source>
</evidence>
<evidence type="ECO:0000313" key="5">
    <source>
        <dbReference type="Proteomes" id="UP000095023"/>
    </source>
</evidence>
<dbReference type="InterPro" id="IPR014041">
    <property type="entry name" value="ESCRT-II_cplx_Vps25-sub_N"/>
</dbReference>
<comment type="similarity">
    <text evidence="1">Belongs to the VPS25 family.</text>
</comment>
<dbReference type="GO" id="GO:0043328">
    <property type="term" value="P:protein transport to vacuole involved in ubiquitin-dependent protein catabolic process via the multivesicular body sorting pathway"/>
    <property type="evidence" value="ECO:0007669"/>
    <property type="project" value="TreeGrafter"/>
</dbReference>
<dbReference type="Gene3D" id="1.10.10.10">
    <property type="entry name" value="Winged helix-like DNA-binding domain superfamily/Winged helix DNA-binding domain"/>
    <property type="match status" value="1"/>
</dbReference>
<protein>
    <recommendedName>
        <fullName evidence="6">ESCRT-II complex subunit VPS25</fullName>
    </recommendedName>
</protein>
<dbReference type="OrthoDB" id="245150at2759"/>
<reference evidence="5" key="1">
    <citation type="submission" date="2016-02" db="EMBL/GenBank/DDBJ databases">
        <title>Comparative genomics of biotechnologically important yeasts.</title>
        <authorList>
            <consortium name="DOE Joint Genome Institute"/>
            <person name="Riley R."/>
            <person name="Haridas S."/>
            <person name="Wolfe K.H."/>
            <person name="Lopes M.R."/>
            <person name="Hittinger C.T."/>
            <person name="Goker M."/>
            <person name="Salamov A."/>
            <person name="Wisecaver J."/>
            <person name="Long T.M."/>
            <person name="Aerts A.L."/>
            <person name="Barry K."/>
            <person name="Choi C."/>
            <person name="Clum A."/>
            <person name="Coughlan A.Y."/>
            <person name="Deshpande S."/>
            <person name="Douglass A.P."/>
            <person name="Hanson S.J."/>
            <person name="Klenk H.-P."/>
            <person name="Labutti K."/>
            <person name="Lapidus A."/>
            <person name="Lindquist E."/>
            <person name="Lipzen A."/>
            <person name="Meier-Kolthoff J.P."/>
            <person name="Ohm R.A."/>
            <person name="Otillar R.P."/>
            <person name="Pangilinan J."/>
            <person name="Peng Y."/>
            <person name="Rokas A."/>
            <person name="Rosa C.A."/>
            <person name="Scheuner C."/>
            <person name="Sibirny A.A."/>
            <person name="Slot J.C."/>
            <person name="Stielow J.B."/>
            <person name="Sun H."/>
            <person name="Kurtzman C.P."/>
            <person name="Blackwell M."/>
            <person name="Jeffries T.W."/>
            <person name="Grigoriev I.V."/>
        </authorList>
    </citation>
    <scope>NUCLEOTIDE SEQUENCE [LARGE SCALE GENOMIC DNA]</scope>
    <source>
        <strain evidence="5">NRRL Y-17796</strain>
    </source>
</reference>
<evidence type="ECO:0000256" key="1">
    <source>
        <dbReference type="ARBA" id="ARBA00009674"/>
    </source>
</evidence>
<evidence type="ECO:0008006" key="6">
    <source>
        <dbReference type="Google" id="ProtNLM"/>
    </source>
</evidence>